<evidence type="ECO:0000313" key="10">
    <source>
        <dbReference type="EMBL" id="ABM67301.1"/>
    </source>
</evidence>
<feature type="region of interest" description="Disordered" evidence="8">
    <location>
        <begin position="207"/>
        <end position="229"/>
    </location>
</feature>
<keyword evidence="5" id="KW-0804">Transcription</keyword>
<feature type="region of interest" description="Disordered" evidence="8">
    <location>
        <begin position="242"/>
        <end position="315"/>
    </location>
</feature>
<dbReference type="GO" id="GO:0008270">
    <property type="term" value="F:zinc ion binding"/>
    <property type="evidence" value="ECO:0007669"/>
    <property type="project" value="UniProtKB-KW"/>
</dbReference>
<dbReference type="Pfam" id="PF03110">
    <property type="entry name" value="SBP"/>
    <property type="match status" value="1"/>
</dbReference>
<dbReference type="PROSITE" id="PS51141">
    <property type="entry name" value="ZF_SBP"/>
    <property type="match status" value="1"/>
</dbReference>
<evidence type="ECO:0000256" key="5">
    <source>
        <dbReference type="ARBA" id="ARBA00023163"/>
    </source>
</evidence>
<accession>A7TTY0</accession>
<feature type="compositionally biased region" description="Low complexity" evidence="8">
    <location>
        <begin position="250"/>
        <end position="268"/>
    </location>
</feature>
<sequence length="575" mass="61587">MSSFRTTYNMNMLSAGLPSNFTQNPMGIFSSAGIRHYGSLDGPGQLSTSNIHSALGPSGIPGLAATSGSSLDNDIRSYDQRRREFIAAGMHNHHVKREEVNDGHARIGLNLGVRTYFSTEDTTTNRLVKRHRAGSPGPHIPLCQAEGCKSDLSTAKQYHRRHKVCELHSKAPNVVAGGQTQRFCQQCSRFHSLGEFDDGKRSCRKRLADHNRRRRKPQPYASAPGGTSAECIGIKNGEDNLSGSNHANDSKSLIIPLKSRSSPSSVSLEDSDEKPGSAGNNLHLRSSSQGYGRAPCDDQHSSHSEMQMTSQAMTGSDSLLSAMSSVPLMLQNAKRQMTMIGGTGNHGHDHSIYQQHLHVQTGSSTGKTGPNLSLSSLGGQLGLSHQGGGRSQTIPGQIYNGLESPVSWLRPLNPRSDLTHVVGRQSAMNLQHLMSNDSKSGITSASANSSNTQEHDVQAFSPSSQNLIPRDIASPEWMLGSMAGQAPRTGSNPYGTSALNNLSGNGQLESGHQIMSLIDQPNQGCGHPGNGGCNQTVQGSHTPMEFMQQHNTVTKLTQEATTLVVGEAAQWIAPI</sequence>
<dbReference type="InterPro" id="IPR036893">
    <property type="entry name" value="SBP_sf"/>
</dbReference>
<dbReference type="AlphaFoldDB" id="A7TTY0"/>
<evidence type="ECO:0000256" key="1">
    <source>
        <dbReference type="ARBA" id="ARBA00004123"/>
    </source>
</evidence>
<proteinExistence type="evidence at transcript level"/>
<dbReference type="GO" id="GO:0005634">
    <property type="term" value="C:nucleus"/>
    <property type="evidence" value="ECO:0007669"/>
    <property type="project" value="UniProtKB-SubCell"/>
</dbReference>
<evidence type="ECO:0000256" key="8">
    <source>
        <dbReference type="SAM" id="MobiDB-lite"/>
    </source>
</evidence>
<keyword evidence="4" id="KW-0862">Zinc</keyword>
<keyword evidence="3 7" id="KW-0863">Zinc-finger</keyword>
<evidence type="ECO:0000256" key="3">
    <source>
        <dbReference type="ARBA" id="ARBA00022771"/>
    </source>
</evidence>
<evidence type="ECO:0000256" key="2">
    <source>
        <dbReference type="ARBA" id="ARBA00022723"/>
    </source>
</evidence>
<evidence type="ECO:0000256" key="6">
    <source>
        <dbReference type="ARBA" id="ARBA00023242"/>
    </source>
</evidence>
<keyword evidence="6" id="KW-0539">Nucleus</keyword>
<feature type="domain" description="SBP-type" evidence="9">
    <location>
        <begin position="140"/>
        <end position="217"/>
    </location>
</feature>
<evidence type="ECO:0000256" key="4">
    <source>
        <dbReference type="ARBA" id="ARBA00022833"/>
    </source>
</evidence>
<dbReference type="InterPro" id="IPR004333">
    <property type="entry name" value="SBP_dom"/>
</dbReference>
<keyword evidence="2" id="KW-0479">Metal-binding</keyword>
<dbReference type="GO" id="GO:0003677">
    <property type="term" value="F:DNA binding"/>
    <property type="evidence" value="ECO:0007669"/>
    <property type="project" value="InterPro"/>
</dbReference>
<dbReference type="PANTHER" id="PTHR31251">
    <property type="entry name" value="SQUAMOSA PROMOTER-BINDING-LIKE PROTEIN 4"/>
    <property type="match status" value="1"/>
</dbReference>
<organism evidence="10">
    <name type="scientific">Physcomitrium patens</name>
    <name type="common">Spreading-leaved earth moss</name>
    <name type="synonym">Physcomitrella patens</name>
    <dbReference type="NCBI Taxonomy" id="3218"/>
    <lineage>
        <taxon>Eukaryota</taxon>
        <taxon>Viridiplantae</taxon>
        <taxon>Streptophyta</taxon>
        <taxon>Embryophyta</taxon>
        <taxon>Bryophyta</taxon>
        <taxon>Bryophytina</taxon>
        <taxon>Bryopsida</taxon>
        <taxon>Funariidae</taxon>
        <taxon>Funariales</taxon>
        <taxon>Funariaceae</taxon>
        <taxon>Physcomitrium</taxon>
    </lineage>
</organism>
<dbReference type="SUPFAM" id="SSF103612">
    <property type="entry name" value="SBT domain"/>
    <property type="match status" value="1"/>
</dbReference>
<feature type="compositionally biased region" description="Polar residues" evidence="8">
    <location>
        <begin position="304"/>
        <end position="315"/>
    </location>
</feature>
<dbReference type="InterPro" id="IPR044817">
    <property type="entry name" value="SBP-like"/>
</dbReference>
<dbReference type="FunFam" id="4.10.1100.10:FF:000001">
    <property type="entry name" value="Squamosa promoter-binding-like protein 14"/>
    <property type="match status" value="1"/>
</dbReference>
<dbReference type="EMBL" id="EF016493">
    <property type="protein sequence ID" value="ABM67301.1"/>
    <property type="molecule type" value="mRNA"/>
</dbReference>
<dbReference type="Gene3D" id="4.10.1100.10">
    <property type="entry name" value="Transcription factor, SBP-box domain"/>
    <property type="match status" value="1"/>
</dbReference>
<evidence type="ECO:0000259" key="9">
    <source>
        <dbReference type="PROSITE" id="PS51141"/>
    </source>
</evidence>
<evidence type="ECO:0000256" key="7">
    <source>
        <dbReference type="PROSITE-ProRule" id="PRU00470"/>
    </source>
</evidence>
<feature type="compositionally biased region" description="Polar residues" evidence="8">
    <location>
        <begin position="278"/>
        <end position="290"/>
    </location>
</feature>
<comment type="subcellular location">
    <subcellularLocation>
        <location evidence="1">Nucleus</location>
    </subcellularLocation>
</comment>
<reference evidence="10" key="1">
    <citation type="journal article" date="2007" name="Gene">
        <title>Comparative analysis of the SBP-box gene families in P. patens and seed plants.</title>
        <authorList>
            <person name="Riese M."/>
            <person name="Hohmann S."/>
            <person name="Saedler H."/>
            <person name="Munster T."/>
            <person name="Huijser P."/>
        </authorList>
    </citation>
    <scope>NUCLEOTIDE SEQUENCE</scope>
</reference>
<dbReference type="PANTHER" id="PTHR31251:SF169">
    <property type="entry name" value="SQUAMOSA PROMOTER-BINDING-LIKE PROTEIN 8"/>
    <property type="match status" value="1"/>
</dbReference>
<name>A7TTY0_PHYPA</name>
<protein>
    <submittedName>
        <fullName evidence="10">SBP-domain protein 7</fullName>
    </submittedName>
</protein>